<protein>
    <recommendedName>
        <fullName evidence="1">Stage 0 sporulation protein A homolog</fullName>
    </recommendedName>
</protein>
<dbReference type="InterPro" id="IPR001789">
    <property type="entry name" value="Sig_transdc_resp-reg_receiver"/>
</dbReference>
<dbReference type="SMART" id="SM00448">
    <property type="entry name" value="REC"/>
    <property type="match status" value="1"/>
</dbReference>
<feature type="modified residue" description="4-aspartylphosphate" evidence="7">
    <location>
        <position position="54"/>
    </location>
</feature>
<dbReference type="GO" id="GO:0000160">
    <property type="term" value="P:phosphorelay signal transduction system"/>
    <property type="evidence" value="ECO:0007669"/>
    <property type="project" value="InterPro"/>
</dbReference>
<proteinExistence type="predicted"/>
<dbReference type="RefSeq" id="WP_044906327.1">
    <property type="nucleotide sequence ID" value="NZ_JAQCQO010000010.1"/>
</dbReference>
<feature type="domain" description="HTH luxR-type" evidence="8">
    <location>
        <begin position="153"/>
        <end position="218"/>
    </location>
</feature>
<name>A0A099I420_CLOIN</name>
<keyword evidence="4" id="KW-0238">DNA-binding</keyword>
<dbReference type="InterPro" id="IPR011006">
    <property type="entry name" value="CheY-like_superfamily"/>
</dbReference>
<comment type="function">
    <text evidence="6">May play the central regulatory role in sporulation. It may be an element of the effector pathway responsible for the activation of sporulation genes in response to nutritional stress. Spo0A may act in concert with spo0H (a sigma factor) to control the expression of some genes that are critical to the sporulation process.</text>
</comment>
<keyword evidence="5" id="KW-0804">Transcription</keyword>
<gene>
    <name evidence="10" type="ORF">CIAN88_14955</name>
</gene>
<sequence>MTKIMIAEDQQLIRESLKIILDSIEGFAVTTVVGNGEEVLQQLEIKSVDMILMDIRMPVMDGVECTRIVKEKYPNVRVLILTTFVDDEYVMKALAYGANGYILKGVSLGELKYAIETTMEGGSVLNPYVGAKMIHMMHTEKGLKMENQDHKRVNQCVRKLSAREWDIINAIAKGMSNREIAEKMIFTEGTIRNYLSIILEKLQLRDRTQLAIWYLQSGAKLRHAC</sequence>
<evidence type="ECO:0000256" key="4">
    <source>
        <dbReference type="ARBA" id="ARBA00023125"/>
    </source>
</evidence>
<dbReference type="Pfam" id="PF00072">
    <property type="entry name" value="Response_reg"/>
    <property type="match status" value="1"/>
</dbReference>
<dbReference type="PANTHER" id="PTHR43214:SF40">
    <property type="entry name" value="TRANSCRIPTIONAL REGULATORY PROTEIN LNRK"/>
    <property type="match status" value="1"/>
</dbReference>
<evidence type="ECO:0000256" key="5">
    <source>
        <dbReference type="ARBA" id="ARBA00023163"/>
    </source>
</evidence>
<evidence type="ECO:0000256" key="6">
    <source>
        <dbReference type="ARBA" id="ARBA00024867"/>
    </source>
</evidence>
<dbReference type="Gene3D" id="3.40.50.2300">
    <property type="match status" value="1"/>
</dbReference>
<organism evidence="10 11">
    <name type="scientific">Clostridium innocuum</name>
    <dbReference type="NCBI Taxonomy" id="1522"/>
    <lineage>
        <taxon>Bacteria</taxon>
        <taxon>Bacillati</taxon>
        <taxon>Bacillota</taxon>
        <taxon>Clostridia</taxon>
        <taxon>Eubacteriales</taxon>
        <taxon>Clostridiaceae</taxon>
        <taxon>Clostridium</taxon>
    </lineage>
</organism>
<dbReference type="InterPro" id="IPR039420">
    <property type="entry name" value="WalR-like"/>
</dbReference>
<evidence type="ECO:0000313" key="11">
    <source>
        <dbReference type="Proteomes" id="UP000030008"/>
    </source>
</evidence>
<evidence type="ECO:0000259" key="9">
    <source>
        <dbReference type="PROSITE" id="PS50110"/>
    </source>
</evidence>
<dbReference type="CDD" id="cd17535">
    <property type="entry name" value="REC_NarL-like"/>
    <property type="match status" value="1"/>
</dbReference>
<dbReference type="EMBL" id="JQIF01000068">
    <property type="protein sequence ID" value="KGJ52390.1"/>
    <property type="molecule type" value="Genomic_DNA"/>
</dbReference>
<dbReference type="Proteomes" id="UP000030008">
    <property type="component" value="Unassembled WGS sequence"/>
</dbReference>
<dbReference type="GO" id="GO:0006355">
    <property type="term" value="P:regulation of DNA-templated transcription"/>
    <property type="evidence" value="ECO:0007669"/>
    <property type="project" value="InterPro"/>
</dbReference>
<dbReference type="SMART" id="SM00421">
    <property type="entry name" value="HTH_LUXR"/>
    <property type="match status" value="1"/>
</dbReference>
<evidence type="ECO:0000313" key="10">
    <source>
        <dbReference type="EMBL" id="KGJ52390.1"/>
    </source>
</evidence>
<evidence type="ECO:0000256" key="7">
    <source>
        <dbReference type="PROSITE-ProRule" id="PRU00169"/>
    </source>
</evidence>
<dbReference type="PANTHER" id="PTHR43214">
    <property type="entry name" value="TWO-COMPONENT RESPONSE REGULATOR"/>
    <property type="match status" value="1"/>
</dbReference>
<dbReference type="InterPro" id="IPR000792">
    <property type="entry name" value="Tscrpt_reg_LuxR_C"/>
</dbReference>
<evidence type="ECO:0000256" key="2">
    <source>
        <dbReference type="ARBA" id="ARBA00022553"/>
    </source>
</evidence>
<dbReference type="InterPro" id="IPR058245">
    <property type="entry name" value="NreC/VraR/RcsB-like_REC"/>
</dbReference>
<evidence type="ECO:0000256" key="1">
    <source>
        <dbReference type="ARBA" id="ARBA00018672"/>
    </source>
</evidence>
<keyword evidence="2 7" id="KW-0597">Phosphoprotein</keyword>
<dbReference type="PRINTS" id="PR00038">
    <property type="entry name" value="HTHLUXR"/>
</dbReference>
<dbReference type="PROSITE" id="PS50043">
    <property type="entry name" value="HTH_LUXR_2"/>
    <property type="match status" value="1"/>
</dbReference>
<reference evidence="10 11" key="1">
    <citation type="submission" date="2014-08" db="EMBL/GenBank/DDBJ databases">
        <title>Clostridium innocuum, an unnegligible vancomycin-resistant pathogen causing extra-intestinal infections.</title>
        <authorList>
            <person name="Feng Y."/>
            <person name="Chiu C.-H."/>
        </authorList>
    </citation>
    <scope>NUCLEOTIDE SEQUENCE [LARGE SCALE GENOMIC DNA]</scope>
    <source>
        <strain evidence="10 11">AN88</strain>
    </source>
</reference>
<feature type="domain" description="Response regulatory" evidence="9">
    <location>
        <begin position="3"/>
        <end position="119"/>
    </location>
</feature>
<evidence type="ECO:0000259" key="8">
    <source>
        <dbReference type="PROSITE" id="PS50043"/>
    </source>
</evidence>
<evidence type="ECO:0000256" key="3">
    <source>
        <dbReference type="ARBA" id="ARBA00023015"/>
    </source>
</evidence>
<keyword evidence="3" id="KW-0805">Transcription regulation</keyword>
<comment type="caution">
    <text evidence="10">The sequence shown here is derived from an EMBL/GenBank/DDBJ whole genome shotgun (WGS) entry which is preliminary data.</text>
</comment>
<dbReference type="SUPFAM" id="SSF52172">
    <property type="entry name" value="CheY-like"/>
    <property type="match status" value="1"/>
</dbReference>
<dbReference type="CDD" id="cd06170">
    <property type="entry name" value="LuxR_C_like"/>
    <property type="match status" value="1"/>
</dbReference>
<dbReference type="GO" id="GO:0003677">
    <property type="term" value="F:DNA binding"/>
    <property type="evidence" value="ECO:0007669"/>
    <property type="project" value="UniProtKB-KW"/>
</dbReference>
<accession>A0A099I420</accession>
<dbReference type="AlphaFoldDB" id="A0A099I420"/>
<dbReference type="PROSITE" id="PS50110">
    <property type="entry name" value="RESPONSE_REGULATORY"/>
    <property type="match status" value="1"/>
</dbReference>
<dbReference type="Pfam" id="PF00196">
    <property type="entry name" value="GerE"/>
    <property type="match status" value="1"/>
</dbReference>